<evidence type="ECO:0000256" key="1">
    <source>
        <dbReference type="SAM" id="MobiDB-lite"/>
    </source>
</evidence>
<protein>
    <submittedName>
        <fullName evidence="2">Uncharacterized protein</fullName>
    </submittedName>
</protein>
<proteinExistence type="predicted"/>
<organism evidence="2 3">
    <name type="scientific">Dendrobium chrysotoxum</name>
    <name type="common">Orchid</name>
    <dbReference type="NCBI Taxonomy" id="161865"/>
    <lineage>
        <taxon>Eukaryota</taxon>
        <taxon>Viridiplantae</taxon>
        <taxon>Streptophyta</taxon>
        <taxon>Embryophyta</taxon>
        <taxon>Tracheophyta</taxon>
        <taxon>Spermatophyta</taxon>
        <taxon>Magnoliopsida</taxon>
        <taxon>Liliopsida</taxon>
        <taxon>Asparagales</taxon>
        <taxon>Orchidaceae</taxon>
        <taxon>Epidendroideae</taxon>
        <taxon>Malaxideae</taxon>
        <taxon>Dendrobiinae</taxon>
        <taxon>Dendrobium</taxon>
    </lineage>
</organism>
<gene>
    <name evidence="2" type="ORF">IEQ34_008126</name>
</gene>
<comment type="caution">
    <text evidence="2">The sequence shown here is derived from an EMBL/GenBank/DDBJ whole genome shotgun (WGS) entry which is preliminary data.</text>
</comment>
<accession>A0AAV7GPK0</accession>
<feature type="compositionally biased region" description="Basic and acidic residues" evidence="1">
    <location>
        <begin position="185"/>
        <end position="194"/>
    </location>
</feature>
<dbReference type="AlphaFoldDB" id="A0AAV7GPK0"/>
<feature type="compositionally biased region" description="Basic and acidic residues" evidence="1">
    <location>
        <begin position="141"/>
        <end position="171"/>
    </location>
</feature>
<evidence type="ECO:0000313" key="3">
    <source>
        <dbReference type="Proteomes" id="UP000775213"/>
    </source>
</evidence>
<name>A0AAV7GPK0_DENCH</name>
<dbReference type="EMBL" id="JAGFBR010000008">
    <property type="protein sequence ID" value="KAH0463544.1"/>
    <property type="molecule type" value="Genomic_DNA"/>
</dbReference>
<dbReference type="Proteomes" id="UP000775213">
    <property type="component" value="Unassembled WGS sequence"/>
</dbReference>
<reference evidence="2 3" key="1">
    <citation type="journal article" date="2021" name="Hortic Res">
        <title>Chromosome-scale assembly of the Dendrobium chrysotoxum genome enhances the understanding of orchid evolution.</title>
        <authorList>
            <person name="Zhang Y."/>
            <person name="Zhang G.Q."/>
            <person name="Zhang D."/>
            <person name="Liu X.D."/>
            <person name="Xu X.Y."/>
            <person name="Sun W.H."/>
            <person name="Yu X."/>
            <person name="Zhu X."/>
            <person name="Wang Z.W."/>
            <person name="Zhao X."/>
            <person name="Zhong W.Y."/>
            <person name="Chen H."/>
            <person name="Yin W.L."/>
            <person name="Huang T."/>
            <person name="Niu S.C."/>
            <person name="Liu Z.J."/>
        </authorList>
    </citation>
    <scope>NUCLEOTIDE SEQUENCE [LARGE SCALE GENOMIC DNA]</scope>
    <source>
        <strain evidence="2">Lindl</strain>
    </source>
</reference>
<sequence length="194" mass="22017">MSRECPAEFRRHLERSPASLGRWAEFRRRAEFRRCSRVGQSSGVPRAPGGASVVFRRCSGGVPAVFRRWSRRSPKVALSPNSRLTRISSVDSDRTSVSLPPTPKFFVRGVHMTSVPSFAAVMLRLSFQSAAKNEALSSEETLSRIRPEKKDTGGVDTCGKKKEVRSQDKGRRSSQAFPRRRRRRMEQARKLFHE</sequence>
<evidence type="ECO:0000313" key="2">
    <source>
        <dbReference type="EMBL" id="KAH0463544.1"/>
    </source>
</evidence>
<feature type="region of interest" description="Disordered" evidence="1">
    <location>
        <begin position="136"/>
        <end position="194"/>
    </location>
</feature>
<keyword evidence="3" id="KW-1185">Reference proteome</keyword>